<dbReference type="InterPro" id="IPR036034">
    <property type="entry name" value="PDZ_sf"/>
</dbReference>
<feature type="domain" description="PDZ" evidence="5">
    <location>
        <begin position="262"/>
        <end position="319"/>
    </location>
</feature>
<dbReference type="SUPFAM" id="SSF50494">
    <property type="entry name" value="Trypsin-like serine proteases"/>
    <property type="match status" value="2"/>
</dbReference>
<sequence>MQERTISDIAAPRLSRMLSIPCLAVALAFAGVGAAGAVSPETMDSVVSVMPQWPGRPQGGTGGTPGTSPEGSGVAVRPNVIATAWHIVEPAERIEVRLADGRMLPASLIARDPLSDIALLSVDANLAPFDPASDPALADPVCSIGNSFGLGLSVTCGVVSAVRVSHAGFNAVEDFVPPDASITPGASGGALVDTQGRLVGMVSAIFASTGDTSTGVGFAVSAELLWRVTEALLAEGKAIYPSPGWRLDVPRRHQLARLAAPVVTALRDGGPAEEAGVRKGDLVVAVGERRTRSPRDAVSALAVLPESARAVELTIMRGNAELNVAMPLRPGADAENGDVSSQASHGDCPHPAAVCIMRQAVFPVSSFDPMASATRIAQAFLVTNRHVVADRMDAVVHTPDGPRGAEVIASDYLGDLVLLGVDGLPEDGHVPTLNDTAAEAARLYVVGADVRRREVRVLDPGTLIAGPAENAELGRIHVTARMQPGFSGGALVDEGGTLVGIAVGGGEGRYEAIPLAQVIRLLEGRNSDAASELTEWLGQAFANCAEKIDATDNGAQIEPQAVVKACSTAFNHGQLLEAGRVLARAGALEGAAALHGQAVRQAPNSINARLSLLASMQLAARFEDMIEHARWLIAMAPDDPRALRIAIQSGVWGKVPELAEEAYRLLLDADPRQARAARRFIDSDPPAPPRRN</sequence>
<dbReference type="PRINTS" id="PR00834">
    <property type="entry name" value="PROTEASES2C"/>
</dbReference>
<evidence type="ECO:0000256" key="4">
    <source>
        <dbReference type="SAM" id="SignalP"/>
    </source>
</evidence>
<dbReference type="InterPro" id="IPR001940">
    <property type="entry name" value="Peptidase_S1C"/>
</dbReference>
<dbReference type="GO" id="GO:0006508">
    <property type="term" value="P:proteolysis"/>
    <property type="evidence" value="ECO:0007669"/>
    <property type="project" value="UniProtKB-KW"/>
</dbReference>
<name>A0A6B0Y090_9RHOB</name>
<dbReference type="InterPro" id="IPR051201">
    <property type="entry name" value="Chloro_Bact_Ser_Proteases"/>
</dbReference>
<dbReference type="AlphaFoldDB" id="A0A6B0Y090"/>
<keyword evidence="2" id="KW-0378">Hydrolase</keyword>
<dbReference type="Gene3D" id="1.25.40.10">
    <property type="entry name" value="Tetratricopeptide repeat domain"/>
    <property type="match status" value="1"/>
</dbReference>
<reference evidence="6" key="1">
    <citation type="submission" date="2019-09" db="EMBL/GenBank/DDBJ databases">
        <title>Characterisation of the sponge microbiome using genome-centric metagenomics.</title>
        <authorList>
            <person name="Engelberts J.P."/>
            <person name="Robbins S.J."/>
            <person name="De Goeij J.M."/>
            <person name="Aranda M."/>
            <person name="Bell S.C."/>
            <person name="Webster N.S."/>
        </authorList>
    </citation>
    <scope>NUCLEOTIDE SEQUENCE</scope>
    <source>
        <strain evidence="6">SB0664_bin_43</strain>
    </source>
</reference>
<dbReference type="GO" id="GO:0004252">
    <property type="term" value="F:serine-type endopeptidase activity"/>
    <property type="evidence" value="ECO:0007669"/>
    <property type="project" value="InterPro"/>
</dbReference>
<keyword evidence="4" id="KW-0732">Signal</keyword>
<dbReference type="SUPFAM" id="SSF50156">
    <property type="entry name" value="PDZ domain-like"/>
    <property type="match status" value="1"/>
</dbReference>
<accession>A0A6B0Y090</accession>
<feature type="signal peptide" evidence="4">
    <location>
        <begin position="1"/>
        <end position="37"/>
    </location>
</feature>
<dbReference type="Gene3D" id="2.30.42.10">
    <property type="match status" value="1"/>
</dbReference>
<dbReference type="EMBL" id="VXRY01000211">
    <property type="protein sequence ID" value="MXY33487.1"/>
    <property type="molecule type" value="Genomic_DNA"/>
</dbReference>
<dbReference type="SUPFAM" id="SSF48452">
    <property type="entry name" value="TPR-like"/>
    <property type="match status" value="1"/>
</dbReference>
<gene>
    <name evidence="6" type="ORF">F4Y60_05240</name>
</gene>
<evidence type="ECO:0000256" key="1">
    <source>
        <dbReference type="ARBA" id="ARBA00022670"/>
    </source>
</evidence>
<dbReference type="PROSITE" id="PS50106">
    <property type="entry name" value="PDZ"/>
    <property type="match status" value="1"/>
</dbReference>
<evidence type="ECO:0000256" key="2">
    <source>
        <dbReference type="ARBA" id="ARBA00022801"/>
    </source>
</evidence>
<dbReference type="Gene3D" id="2.40.10.120">
    <property type="match status" value="2"/>
</dbReference>
<evidence type="ECO:0000259" key="5">
    <source>
        <dbReference type="PROSITE" id="PS50106"/>
    </source>
</evidence>
<proteinExistence type="predicted"/>
<comment type="caution">
    <text evidence="6">The sequence shown here is derived from an EMBL/GenBank/DDBJ whole genome shotgun (WGS) entry which is preliminary data.</text>
</comment>
<dbReference type="InterPro" id="IPR001478">
    <property type="entry name" value="PDZ"/>
</dbReference>
<dbReference type="Pfam" id="PF17820">
    <property type="entry name" value="PDZ_6"/>
    <property type="match status" value="1"/>
</dbReference>
<dbReference type="InterPro" id="IPR011990">
    <property type="entry name" value="TPR-like_helical_dom_sf"/>
</dbReference>
<dbReference type="PANTHER" id="PTHR43343">
    <property type="entry name" value="PEPTIDASE S12"/>
    <property type="match status" value="1"/>
</dbReference>
<evidence type="ECO:0000256" key="3">
    <source>
        <dbReference type="SAM" id="MobiDB-lite"/>
    </source>
</evidence>
<organism evidence="6">
    <name type="scientific">Boseongicola sp. SB0664_bin_43</name>
    <dbReference type="NCBI Taxonomy" id="2604844"/>
    <lineage>
        <taxon>Bacteria</taxon>
        <taxon>Pseudomonadati</taxon>
        <taxon>Pseudomonadota</taxon>
        <taxon>Alphaproteobacteria</taxon>
        <taxon>Rhodobacterales</taxon>
        <taxon>Paracoccaceae</taxon>
        <taxon>Boseongicola</taxon>
    </lineage>
</organism>
<keyword evidence="1" id="KW-0645">Protease</keyword>
<feature type="region of interest" description="Disordered" evidence="3">
    <location>
        <begin position="51"/>
        <end position="73"/>
    </location>
</feature>
<evidence type="ECO:0000313" key="6">
    <source>
        <dbReference type="EMBL" id="MXY33487.1"/>
    </source>
</evidence>
<dbReference type="Pfam" id="PF13365">
    <property type="entry name" value="Trypsin_2"/>
    <property type="match status" value="2"/>
</dbReference>
<feature type="chain" id="PRO_5025339837" evidence="4">
    <location>
        <begin position="38"/>
        <end position="692"/>
    </location>
</feature>
<dbReference type="InterPro" id="IPR009003">
    <property type="entry name" value="Peptidase_S1_PA"/>
</dbReference>
<protein>
    <submittedName>
        <fullName evidence="6">PDZ domain-containing protein</fullName>
    </submittedName>
</protein>
<dbReference type="SMART" id="SM00228">
    <property type="entry name" value="PDZ"/>
    <property type="match status" value="1"/>
</dbReference>
<dbReference type="PANTHER" id="PTHR43343:SF3">
    <property type="entry name" value="PROTEASE DO-LIKE 8, CHLOROPLASTIC"/>
    <property type="match status" value="1"/>
</dbReference>
<dbReference type="InterPro" id="IPR041489">
    <property type="entry name" value="PDZ_6"/>
</dbReference>